<dbReference type="Proteomes" id="UP001477672">
    <property type="component" value="Unassembled WGS sequence"/>
</dbReference>
<protein>
    <submittedName>
        <fullName evidence="1">Uncharacterized protein</fullName>
    </submittedName>
</protein>
<organism evidence="1 2">
    <name type="scientific">Ruthenibacterium intestinale</name>
    <dbReference type="NCBI Taxonomy" id="3133163"/>
    <lineage>
        <taxon>Bacteria</taxon>
        <taxon>Bacillati</taxon>
        <taxon>Bacillota</taxon>
        <taxon>Clostridia</taxon>
        <taxon>Eubacteriales</taxon>
        <taxon>Oscillospiraceae</taxon>
        <taxon>Ruthenibacterium</taxon>
    </lineage>
</organism>
<sequence length="137" mass="14904">MNDTKRGIAFYVETVLLVLFLSVALAVLVQVFAAAQGMGTQAQRLSDGTLLAENAAELIAASESEEEFRSLVNVSPESEICLHYDVQNGIVKEAEDGFYCLKISLKKDGTLVEAQIDVSAEDELVYSLQTAANWRGE</sequence>
<gene>
    <name evidence="1" type="ORF">WMO24_03700</name>
</gene>
<dbReference type="EMBL" id="JBBMFA010000058">
    <property type="protein sequence ID" value="MEQ2519536.1"/>
    <property type="molecule type" value="Genomic_DNA"/>
</dbReference>
<name>A0ABV1GCH4_9FIRM</name>
<comment type="caution">
    <text evidence="1">The sequence shown here is derived from an EMBL/GenBank/DDBJ whole genome shotgun (WGS) entry which is preliminary data.</text>
</comment>
<evidence type="ECO:0000313" key="1">
    <source>
        <dbReference type="EMBL" id="MEQ2519536.1"/>
    </source>
</evidence>
<proteinExistence type="predicted"/>
<accession>A0ABV1GCH4</accession>
<dbReference type="RefSeq" id="WP_349214967.1">
    <property type="nucleotide sequence ID" value="NZ_JBBMFA010000058.1"/>
</dbReference>
<evidence type="ECO:0000313" key="2">
    <source>
        <dbReference type="Proteomes" id="UP001477672"/>
    </source>
</evidence>
<keyword evidence="2" id="KW-1185">Reference proteome</keyword>
<reference evidence="1 2" key="1">
    <citation type="submission" date="2024-03" db="EMBL/GenBank/DDBJ databases">
        <title>Human intestinal bacterial collection.</title>
        <authorList>
            <person name="Pauvert C."/>
            <person name="Hitch T.C.A."/>
            <person name="Clavel T."/>
        </authorList>
    </citation>
    <scope>NUCLEOTIDE SEQUENCE [LARGE SCALE GENOMIC DNA]</scope>
    <source>
        <strain evidence="1 2">CLA-JM-H11</strain>
    </source>
</reference>